<dbReference type="Pfam" id="PF05033">
    <property type="entry name" value="Pre-SET"/>
    <property type="match status" value="1"/>
</dbReference>
<dbReference type="PROSITE" id="PS50867">
    <property type="entry name" value="PRE_SET"/>
    <property type="match status" value="1"/>
</dbReference>
<dbReference type="InterPro" id="IPR018848">
    <property type="entry name" value="WIYLD_domain"/>
</dbReference>
<evidence type="ECO:0000313" key="6">
    <source>
        <dbReference type="EMBL" id="MQL94457.1"/>
    </source>
</evidence>
<accession>A0A843VJ60</accession>
<dbReference type="OrthoDB" id="308383at2759"/>
<gene>
    <name evidence="6" type="ORF">Taro_027117</name>
</gene>
<dbReference type="InterPro" id="IPR025776">
    <property type="entry name" value="SUVR4/1/2"/>
</dbReference>
<dbReference type="SUPFAM" id="SSF82199">
    <property type="entry name" value="SET domain"/>
    <property type="match status" value="1"/>
</dbReference>
<dbReference type="CDD" id="cd10538">
    <property type="entry name" value="SET_SETDB-like"/>
    <property type="match status" value="1"/>
</dbReference>
<name>A0A843VJ60_COLES</name>
<proteinExistence type="predicted"/>
<evidence type="ECO:0000259" key="4">
    <source>
        <dbReference type="PROSITE" id="PS50280"/>
    </source>
</evidence>
<sequence>MNDEPPWFHLPLTAETLTFRVEVTTNAGGFPQRTWLRQSLQHWAGYPAQPLLTSYPSLSSVFSLFSFITVFVLSIFADRGVGDHLLVLPFSSFGGVPWRAPFSSACRHLGAGNLLENSVSTLGAFGNFRAGGLLEEVALTVVFGGRRRTERGNKALAAMKVLGFPPKKTKPILKRLLRACENNWEHIEAENYRLLVETILDSDEAEEEDPKENNSNENGDMKKKKAPVEAPVDDEPELHRKRPRLMRQEGQQSSSSVQREGMPSIKTPKVERDDSSPKQVSPERNLAPLNNFRERNEPSMRTEPTLANTSLRQGNIEPPPLHSERQRKEVAIVSTQTGSANGRPKVHSVAAYERQPSPERVQRLRSLKESIPSSEGIQHLRHIGFKEPKIEPGLDSASGAAMRVDRDGSFTSEHLSFEVPLAIVHPQSLPPTRNEVLPSGHPERQCKKAFPTADPATSEVSSLLEAQNANDENGGHFSVVRNKSGTNDEVADVVKSSNNIEIASSTMGEAKVSLLYNIVNCPDFRVPSLESVLKQVEDRCLKSYKILNPSFSLVSIMKEVCTTVLELGTTSVEDGQEDPIRITPSPDLLKSSGIEKLVGGSFEHSSRNSFGSQMPQSSGFMATDGLVCGEQPIQKRKGTDVIGNTMKKKGLEVPEPSGGLALTRQHEPALGAVRPVHDVNDITKGEERVRVSIINEFTSEQFPPHFSYIPQNIVYQNAYMNFSLARIGDEDYCSDCFGDCLSASIPCACARETGGEFAYSWDGVLKKEFLDGCMLQNHDPQKDQMFYCKDCPLERSKNGGKPDACNGHLVRKFIKECWSKCGCNKQCGNRVVQRGITCNLQVFFTPEGKGWGLRTFDDLPRGAFVCEYVGEILTNMELYDRTVQTTGNARHTYPVLLDADWGSEGVLKDEEALCLDATFYGNVARFINHRCEDANLVGVPVEVETPDHHYYHEYLSIPH</sequence>
<dbReference type="GO" id="GO:0008270">
    <property type="term" value="F:zinc ion binding"/>
    <property type="evidence" value="ECO:0007669"/>
    <property type="project" value="InterPro"/>
</dbReference>
<dbReference type="PANTHER" id="PTHR46450">
    <property type="entry name" value="INACTIVE HISTONE-LYSINE N-METHYLTRANSFERASE SUVR1-RELATED"/>
    <property type="match status" value="1"/>
</dbReference>
<dbReference type="InterPro" id="IPR043017">
    <property type="entry name" value="WIYLD_dom_sf"/>
</dbReference>
<evidence type="ECO:0000313" key="7">
    <source>
        <dbReference type="Proteomes" id="UP000652761"/>
    </source>
</evidence>
<comment type="caution">
    <text evidence="6">The sequence shown here is derived from an EMBL/GenBank/DDBJ whole genome shotgun (WGS) entry which is preliminary data.</text>
</comment>
<feature type="domain" description="SET" evidence="4">
    <location>
        <begin position="838"/>
        <end position="959"/>
    </location>
</feature>
<evidence type="ECO:0000259" key="5">
    <source>
        <dbReference type="PROSITE" id="PS50867"/>
    </source>
</evidence>
<organism evidence="6 7">
    <name type="scientific">Colocasia esculenta</name>
    <name type="common">Wild taro</name>
    <name type="synonym">Arum esculentum</name>
    <dbReference type="NCBI Taxonomy" id="4460"/>
    <lineage>
        <taxon>Eukaryota</taxon>
        <taxon>Viridiplantae</taxon>
        <taxon>Streptophyta</taxon>
        <taxon>Embryophyta</taxon>
        <taxon>Tracheophyta</taxon>
        <taxon>Spermatophyta</taxon>
        <taxon>Magnoliopsida</taxon>
        <taxon>Liliopsida</taxon>
        <taxon>Araceae</taxon>
        <taxon>Aroideae</taxon>
        <taxon>Colocasieae</taxon>
        <taxon>Colocasia</taxon>
    </lineage>
</organism>
<dbReference type="PROSITE" id="PS50280">
    <property type="entry name" value="SET"/>
    <property type="match status" value="1"/>
</dbReference>
<feature type="domain" description="Pre-SET" evidence="5">
    <location>
        <begin position="732"/>
        <end position="835"/>
    </location>
</feature>
<dbReference type="SMART" id="SM00317">
    <property type="entry name" value="SET"/>
    <property type="match status" value="1"/>
</dbReference>
<evidence type="ECO:0008006" key="8">
    <source>
        <dbReference type="Google" id="ProtNLM"/>
    </source>
</evidence>
<dbReference type="InterPro" id="IPR046341">
    <property type="entry name" value="SET_dom_sf"/>
</dbReference>
<dbReference type="GO" id="GO:0005634">
    <property type="term" value="C:nucleus"/>
    <property type="evidence" value="ECO:0007669"/>
    <property type="project" value="InterPro"/>
</dbReference>
<reference evidence="6" key="1">
    <citation type="submission" date="2017-07" db="EMBL/GenBank/DDBJ databases">
        <title>Taro Niue Genome Assembly and Annotation.</title>
        <authorList>
            <person name="Atibalentja N."/>
            <person name="Keating K."/>
            <person name="Fields C.J."/>
        </authorList>
    </citation>
    <scope>NUCLEOTIDE SEQUENCE</scope>
    <source>
        <strain evidence="6">Niue_2</strain>
        <tissue evidence="6">Leaf</tissue>
    </source>
</reference>
<dbReference type="Gene3D" id="1.10.8.850">
    <property type="entry name" value="Histone-lysine N methyltransferase , C-terminal domain-like"/>
    <property type="match status" value="1"/>
</dbReference>
<dbReference type="Gene3D" id="2.170.270.10">
    <property type="entry name" value="SET domain"/>
    <property type="match status" value="1"/>
</dbReference>
<comment type="subcellular location">
    <subcellularLocation>
        <location evidence="1">Chromosome</location>
    </subcellularLocation>
</comment>
<dbReference type="SMART" id="SM00468">
    <property type="entry name" value="PreSET"/>
    <property type="match status" value="1"/>
</dbReference>
<keyword evidence="2" id="KW-0158">Chromosome</keyword>
<protein>
    <recommendedName>
        <fullName evidence="8">Histone-lysine N-methyltransferase SUVR4</fullName>
    </recommendedName>
</protein>
<dbReference type="Pfam" id="PF00856">
    <property type="entry name" value="SET"/>
    <property type="match status" value="1"/>
</dbReference>
<dbReference type="InterPro" id="IPR001214">
    <property type="entry name" value="SET_dom"/>
</dbReference>
<keyword evidence="7" id="KW-1185">Reference proteome</keyword>
<dbReference type="AlphaFoldDB" id="A0A843VJ60"/>
<dbReference type="Proteomes" id="UP000652761">
    <property type="component" value="Unassembled WGS sequence"/>
</dbReference>
<feature type="region of interest" description="Disordered" evidence="3">
    <location>
        <begin position="203"/>
        <end position="327"/>
    </location>
</feature>
<dbReference type="EMBL" id="NMUH01001678">
    <property type="protein sequence ID" value="MQL94457.1"/>
    <property type="molecule type" value="Genomic_DNA"/>
</dbReference>
<dbReference type="GO" id="GO:0042054">
    <property type="term" value="F:histone methyltransferase activity"/>
    <property type="evidence" value="ECO:0007669"/>
    <property type="project" value="InterPro"/>
</dbReference>
<dbReference type="GO" id="GO:0005694">
    <property type="term" value="C:chromosome"/>
    <property type="evidence" value="ECO:0007669"/>
    <property type="project" value="UniProtKB-SubCell"/>
</dbReference>
<dbReference type="Pfam" id="PF10440">
    <property type="entry name" value="WIYLD"/>
    <property type="match status" value="1"/>
</dbReference>
<evidence type="ECO:0000256" key="1">
    <source>
        <dbReference type="ARBA" id="ARBA00004286"/>
    </source>
</evidence>
<dbReference type="PROSITE" id="PS51580">
    <property type="entry name" value="SAM_MT43_3"/>
    <property type="match status" value="1"/>
</dbReference>
<evidence type="ECO:0000256" key="3">
    <source>
        <dbReference type="SAM" id="MobiDB-lite"/>
    </source>
</evidence>
<feature type="compositionally biased region" description="Polar residues" evidence="3">
    <location>
        <begin position="249"/>
        <end position="258"/>
    </location>
</feature>
<dbReference type="PANTHER" id="PTHR46450:SF24">
    <property type="entry name" value="HISTONE-LYSINE N-METHYLTRANSFERASE SUVR4"/>
    <property type="match status" value="1"/>
</dbReference>
<dbReference type="InterPro" id="IPR007728">
    <property type="entry name" value="Pre-SET_dom"/>
</dbReference>
<evidence type="ECO:0000256" key="2">
    <source>
        <dbReference type="ARBA" id="ARBA00022454"/>
    </source>
</evidence>